<dbReference type="EMBL" id="CP026520">
    <property type="protein sequence ID" value="QAV19136.1"/>
    <property type="molecule type" value="Genomic_DNA"/>
</dbReference>
<dbReference type="Gene3D" id="3.30.559.10">
    <property type="entry name" value="Chloramphenicol acetyltransferase-like domain"/>
    <property type="match status" value="1"/>
</dbReference>
<dbReference type="GO" id="GO:0005737">
    <property type="term" value="C:cytoplasm"/>
    <property type="evidence" value="ECO:0007669"/>
    <property type="project" value="TreeGrafter"/>
</dbReference>
<evidence type="ECO:0000313" key="9">
    <source>
        <dbReference type="Proteomes" id="UP000288943"/>
    </source>
</evidence>
<dbReference type="FunFam" id="3.30.559.10:FF:000007">
    <property type="entry name" value="Dihydrolipoamide acetyltransferase component of pyruvate dehydrogenase complex"/>
    <property type="match status" value="1"/>
</dbReference>
<feature type="region of interest" description="Disordered" evidence="6">
    <location>
        <begin position="1"/>
        <end position="45"/>
    </location>
</feature>
<dbReference type="InterPro" id="IPR050743">
    <property type="entry name" value="2-oxoacid_DH_E2_comp"/>
</dbReference>
<comment type="cofactor">
    <cofactor evidence="1">
        <name>(R)-lipoate</name>
        <dbReference type="ChEBI" id="CHEBI:83088"/>
    </cofactor>
</comment>
<dbReference type="Proteomes" id="UP000288943">
    <property type="component" value="Chromosome"/>
</dbReference>
<feature type="domain" description="2-oxoacid dehydrogenase acyltransferase catalytic" evidence="7">
    <location>
        <begin position="54"/>
        <end position="276"/>
    </location>
</feature>
<evidence type="ECO:0000256" key="5">
    <source>
        <dbReference type="ARBA" id="ARBA00023315"/>
    </source>
</evidence>
<evidence type="ECO:0000256" key="1">
    <source>
        <dbReference type="ARBA" id="ARBA00001938"/>
    </source>
</evidence>
<dbReference type="GO" id="GO:0016407">
    <property type="term" value="F:acetyltransferase activity"/>
    <property type="evidence" value="ECO:0007669"/>
    <property type="project" value="TreeGrafter"/>
</dbReference>
<accession>A0A410WXD0</accession>
<evidence type="ECO:0000256" key="3">
    <source>
        <dbReference type="ARBA" id="ARBA00022679"/>
    </source>
</evidence>
<dbReference type="PANTHER" id="PTHR43178:SF5">
    <property type="entry name" value="LIPOAMIDE ACYLTRANSFERASE COMPONENT OF BRANCHED-CHAIN ALPHA-KETO ACID DEHYDROGENASE COMPLEX, MITOCHONDRIAL"/>
    <property type="match status" value="1"/>
</dbReference>
<dbReference type="PANTHER" id="PTHR43178">
    <property type="entry name" value="DIHYDROLIPOAMIDE ACETYLTRANSFERASE COMPONENT OF PYRUVATE DEHYDROGENASE COMPLEX"/>
    <property type="match status" value="1"/>
</dbReference>
<organism evidence="8 9">
    <name type="scientific">Paenibacillus chitinolyticus</name>
    <dbReference type="NCBI Taxonomy" id="79263"/>
    <lineage>
        <taxon>Bacteria</taxon>
        <taxon>Bacillati</taxon>
        <taxon>Bacillota</taxon>
        <taxon>Bacilli</taxon>
        <taxon>Bacillales</taxon>
        <taxon>Paenibacillaceae</taxon>
        <taxon>Paenibacillus</taxon>
    </lineage>
</organism>
<dbReference type="RefSeq" id="WP_053228603.1">
    <property type="nucleotide sequence ID" value="NZ_CP026520.1"/>
</dbReference>
<keyword evidence="5" id="KW-0012">Acyltransferase</keyword>
<name>A0A410WXD0_9BACL</name>
<dbReference type="SUPFAM" id="SSF52777">
    <property type="entry name" value="CoA-dependent acyltransferases"/>
    <property type="match status" value="1"/>
</dbReference>
<dbReference type="GO" id="GO:0031405">
    <property type="term" value="F:lipoic acid binding"/>
    <property type="evidence" value="ECO:0007669"/>
    <property type="project" value="TreeGrafter"/>
</dbReference>
<sequence>MSLEKEREHMDKGETSHTESKEKPVHVRSTGIHLSDNPPTPFGQTEAETVGEAEDFIKVTPVRHTIAMRTLQSVREIPHALTSIETDVTDLVKLRTKLKDEFIRREGVNLTYLAFFIQAVVSAIKDYPVMNSVWAVDKIIMKRNVHISLLIGTEDSVLAPVIKFADQKSVSGIALEIASLTQKARTGRLTLDDMQDGTFTINNTGAFGSILSSPTINYPQAAILTIESIVKRPRVVDEMIAVRSMANLCLSSDNRILEGRVTGQFLHRVKENLEAFHPESQIY</sequence>
<dbReference type="InterPro" id="IPR023213">
    <property type="entry name" value="CAT-like_dom_sf"/>
</dbReference>
<dbReference type="AlphaFoldDB" id="A0A410WXD0"/>
<evidence type="ECO:0000259" key="7">
    <source>
        <dbReference type="Pfam" id="PF00198"/>
    </source>
</evidence>
<keyword evidence="3" id="KW-0808">Transferase</keyword>
<feature type="compositionally biased region" description="Basic and acidic residues" evidence="6">
    <location>
        <begin position="1"/>
        <end position="25"/>
    </location>
</feature>
<reference evidence="8 9" key="1">
    <citation type="submission" date="2018-01" db="EMBL/GenBank/DDBJ databases">
        <title>The whole genome sequencing and assembly of Paenibacillus chitinolyticus KCCM 41400 strain.</title>
        <authorList>
            <person name="Kim J.-Y."/>
            <person name="Park M.-K."/>
            <person name="Lee Y.-J."/>
            <person name="Yi H."/>
            <person name="Bahn Y.-S."/>
            <person name="Kim J.F."/>
            <person name="Lee D.-W."/>
        </authorList>
    </citation>
    <scope>NUCLEOTIDE SEQUENCE [LARGE SCALE GENOMIC DNA]</scope>
    <source>
        <strain evidence="8 9">KCCM 41400</strain>
    </source>
</reference>
<dbReference type="Pfam" id="PF00198">
    <property type="entry name" value="2-oxoacid_dh"/>
    <property type="match status" value="1"/>
</dbReference>
<gene>
    <name evidence="8" type="ORF">PC41400_16205</name>
</gene>
<protein>
    <submittedName>
        <fullName evidence="8">2-oxo acid dehydrogenase</fullName>
    </submittedName>
</protein>
<evidence type="ECO:0000313" key="8">
    <source>
        <dbReference type="EMBL" id="QAV19136.1"/>
    </source>
</evidence>
<dbReference type="OrthoDB" id="9805770at2"/>
<dbReference type="InterPro" id="IPR001078">
    <property type="entry name" value="2-oxoacid_DH_actylTfrase"/>
</dbReference>
<dbReference type="KEGG" id="pchi:PC41400_16205"/>
<comment type="similarity">
    <text evidence="2">Belongs to the 2-oxoacid dehydrogenase family.</text>
</comment>
<dbReference type="GeneID" id="95376352"/>
<keyword evidence="4" id="KW-0450">Lipoyl</keyword>
<evidence type="ECO:0000256" key="4">
    <source>
        <dbReference type="ARBA" id="ARBA00022823"/>
    </source>
</evidence>
<proteinExistence type="inferred from homology"/>
<evidence type="ECO:0000256" key="6">
    <source>
        <dbReference type="SAM" id="MobiDB-lite"/>
    </source>
</evidence>
<evidence type="ECO:0000256" key="2">
    <source>
        <dbReference type="ARBA" id="ARBA00007317"/>
    </source>
</evidence>